<protein>
    <submittedName>
        <fullName evidence="1">Uncharacterized protein</fullName>
    </submittedName>
</protein>
<gene>
    <name evidence="1" type="ORF">GWI33_013906</name>
</gene>
<evidence type="ECO:0000313" key="2">
    <source>
        <dbReference type="Proteomes" id="UP000625711"/>
    </source>
</evidence>
<organism evidence="1 2">
    <name type="scientific">Rhynchophorus ferrugineus</name>
    <name type="common">Red palm weevil</name>
    <name type="synonym">Curculio ferrugineus</name>
    <dbReference type="NCBI Taxonomy" id="354439"/>
    <lineage>
        <taxon>Eukaryota</taxon>
        <taxon>Metazoa</taxon>
        <taxon>Ecdysozoa</taxon>
        <taxon>Arthropoda</taxon>
        <taxon>Hexapoda</taxon>
        <taxon>Insecta</taxon>
        <taxon>Pterygota</taxon>
        <taxon>Neoptera</taxon>
        <taxon>Endopterygota</taxon>
        <taxon>Coleoptera</taxon>
        <taxon>Polyphaga</taxon>
        <taxon>Cucujiformia</taxon>
        <taxon>Curculionidae</taxon>
        <taxon>Dryophthorinae</taxon>
        <taxon>Rhynchophorus</taxon>
    </lineage>
</organism>
<sequence length="66" mass="7846">MQVFMDKVHRIQYKKTWKHCTAHLSSQEILQKRVADEHRLVVEGYDKAALNGTRVNLVVVKIKRWD</sequence>
<dbReference type="Proteomes" id="UP000625711">
    <property type="component" value="Unassembled WGS sequence"/>
</dbReference>
<comment type="caution">
    <text evidence="1">The sequence shown here is derived from an EMBL/GenBank/DDBJ whole genome shotgun (WGS) entry which is preliminary data.</text>
</comment>
<accession>A0A834I2J9</accession>
<dbReference type="EMBL" id="JAACXV010013455">
    <property type="protein sequence ID" value="KAF7273392.1"/>
    <property type="molecule type" value="Genomic_DNA"/>
</dbReference>
<reference evidence="1" key="1">
    <citation type="submission" date="2020-08" db="EMBL/GenBank/DDBJ databases">
        <title>Genome sequencing and assembly of the red palm weevil Rhynchophorus ferrugineus.</title>
        <authorList>
            <person name="Dias G.B."/>
            <person name="Bergman C.M."/>
            <person name="Manee M."/>
        </authorList>
    </citation>
    <scope>NUCLEOTIDE SEQUENCE</scope>
    <source>
        <strain evidence="1">AA-2017</strain>
        <tissue evidence="1">Whole larva</tissue>
    </source>
</reference>
<proteinExistence type="predicted"/>
<evidence type="ECO:0000313" key="1">
    <source>
        <dbReference type="EMBL" id="KAF7273392.1"/>
    </source>
</evidence>
<keyword evidence="2" id="KW-1185">Reference proteome</keyword>
<dbReference type="AlphaFoldDB" id="A0A834I2J9"/>
<name>A0A834I2J9_RHYFE</name>